<protein>
    <submittedName>
        <fullName evidence="5">Fluoroquinolones export ATP-binding protein</fullName>
        <ecNumber evidence="5">3.6.3.-</ecNumber>
    </submittedName>
</protein>
<evidence type="ECO:0000256" key="1">
    <source>
        <dbReference type="ARBA" id="ARBA00022448"/>
    </source>
</evidence>
<dbReference type="AlphaFoldDB" id="A0A645BYH1"/>
<dbReference type="PROSITE" id="PS00211">
    <property type="entry name" value="ABC_TRANSPORTER_1"/>
    <property type="match status" value="1"/>
</dbReference>
<keyword evidence="3 5" id="KW-0067">ATP-binding</keyword>
<dbReference type="InterPro" id="IPR003593">
    <property type="entry name" value="AAA+_ATPase"/>
</dbReference>
<dbReference type="EMBL" id="VSSQ01022099">
    <property type="protein sequence ID" value="MPM68163.1"/>
    <property type="molecule type" value="Genomic_DNA"/>
</dbReference>
<dbReference type="EC" id="3.6.3.-" evidence="5"/>
<dbReference type="GO" id="GO:0005524">
    <property type="term" value="F:ATP binding"/>
    <property type="evidence" value="ECO:0007669"/>
    <property type="project" value="UniProtKB-KW"/>
</dbReference>
<dbReference type="Pfam" id="PF00005">
    <property type="entry name" value="ABC_tran"/>
    <property type="match status" value="1"/>
</dbReference>
<keyword evidence="5" id="KW-0378">Hydrolase</keyword>
<dbReference type="GO" id="GO:0016887">
    <property type="term" value="F:ATP hydrolysis activity"/>
    <property type="evidence" value="ECO:0007669"/>
    <property type="project" value="InterPro"/>
</dbReference>
<dbReference type="InterPro" id="IPR003439">
    <property type="entry name" value="ABC_transporter-like_ATP-bd"/>
</dbReference>
<dbReference type="InterPro" id="IPR017871">
    <property type="entry name" value="ABC_transporter-like_CS"/>
</dbReference>
<feature type="domain" description="ABC transporter" evidence="4">
    <location>
        <begin position="5"/>
        <end position="232"/>
    </location>
</feature>
<evidence type="ECO:0000259" key="4">
    <source>
        <dbReference type="PROSITE" id="PS50893"/>
    </source>
</evidence>
<evidence type="ECO:0000313" key="5">
    <source>
        <dbReference type="EMBL" id="MPM68163.1"/>
    </source>
</evidence>
<dbReference type="CDD" id="cd03230">
    <property type="entry name" value="ABC_DR_subfamily_A"/>
    <property type="match status" value="1"/>
</dbReference>
<organism evidence="5">
    <name type="scientific">bioreactor metagenome</name>
    <dbReference type="NCBI Taxonomy" id="1076179"/>
    <lineage>
        <taxon>unclassified sequences</taxon>
        <taxon>metagenomes</taxon>
        <taxon>ecological metagenomes</taxon>
    </lineage>
</organism>
<dbReference type="InterPro" id="IPR050763">
    <property type="entry name" value="ABC_transporter_ATP-binding"/>
</dbReference>
<reference evidence="5" key="1">
    <citation type="submission" date="2019-08" db="EMBL/GenBank/DDBJ databases">
        <authorList>
            <person name="Kucharzyk K."/>
            <person name="Murdoch R.W."/>
            <person name="Higgins S."/>
            <person name="Loffler F."/>
        </authorList>
    </citation>
    <scope>NUCLEOTIDE SEQUENCE</scope>
</reference>
<accession>A0A645BYH1</accession>
<dbReference type="SUPFAM" id="SSF52540">
    <property type="entry name" value="P-loop containing nucleoside triphosphate hydrolases"/>
    <property type="match status" value="1"/>
</dbReference>
<evidence type="ECO:0000256" key="2">
    <source>
        <dbReference type="ARBA" id="ARBA00022741"/>
    </source>
</evidence>
<evidence type="ECO:0000256" key="3">
    <source>
        <dbReference type="ARBA" id="ARBA00022840"/>
    </source>
</evidence>
<dbReference type="PANTHER" id="PTHR42711:SF18">
    <property type="entry name" value="ABC TRANSPORTER, ATP-BINDING PROTEIN"/>
    <property type="match status" value="1"/>
</dbReference>
<dbReference type="InterPro" id="IPR027417">
    <property type="entry name" value="P-loop_NTPase"/>
</dbReference>
<proteinExistence type="predicted"/>
<name>A0A645BYH1_9ZZZZ</name>
<dbReference type="Gene3D" id="3.40.50.300">
    <property type="entry name" value="P-loop containing nucleotide triphosphate hydrolases"/>
    <property type="match status" value="1"/>
</dbReference>
<keyword evidence="2" id="KW-0547">Nucleotide-binding</keyword>
<comment type="caution">
    <text evidence="5">The sequence shown here is derived from an EMBL/GenBank/DDBJ whole genome shotgun (WGS) entry which is preliminary data.</text>
</comment>
<sequence length="286" mass="32469">MTNVFTVKGLRYRYPKASKDALNGLDFEVREGEIFGLLGPSGAGKSTTQKILTKLLENYEGTVSCLGEDLRKTGRAYYERIGVGFEMPVHFTKLTAMENLKFFQGFYKKTADIEDLLTRVGLWEHRDIRVGEYSKGMKVRLNFVRAMINMPQILFLDEVTNGLDPVNARVIKDMIAEFRQNGGTVFLTTHLMSDVEQLCDRVAFCVEGKLSEVSTPRELKLRYGTREVTLEYREADALHRLSFPMAGIGGNDEFIRILREKEIETLHSGETSMEDIFIRVTGVKAV</sequence>
<dbReference type="PROSITE" id="PS50893">
    <property type="entry name" value="ABC_TRANSPORTER_2"/>
    <property type="match status" value="1"/>
</dbReference>
<keyword evidence="1" id="KW-0813">Transport</keyword>
<dbReference type="PANTHER" id="PTHR42711">
    <property type="entry name" value="ABC TRANSPORTER ATP-BINDING PROTEIN"/>
    <property type="match status" value="1"/>
</dbReference>
<gene>
    <name evidence="5" type="ORF">SDC9_115094</name>
</gene>
<dbReference type="SMART" id="SM00382">
    <property type="entry name" value="AAA"/>
    <property type="match status" value="1"/>
</dbReference>